<dbReference type="SUPFAM" id="SSF56988">
    <property type="entry name" value="Anthrax protective antigen"/>
    <property type="match status" value="1"/>
</dbReference>
<organism evidence="6 7">
    <name type="scientific">Streptomyces regalis</name>
    <dbReference type="NCBI Taxonomy" id="68262"/>
    <lineage>
        <taxon>Bacteria</taxon>
        <taxon>Bacillati</taxon>
        <taxon>Actinomycetota</taxon>
        <taxon>Actinomycetes</taxon>
        <taxon>Kitasatosporales</taxon>
        <taxon>Streptomycetaceae</taxon>
        <taxon>Streptomyces</taxon>
    </lineage>
</organism>
<keyword evidence="2" id="KW-0119">Carbohydrate metabolism</keyword>
<evidence type="ECO:0008006" key="8">
    <source>
        <dbReference type="Google" id="ProtNLM"/>
    </source>
</evidence>
<feature type="domain" description="PA14" evidence="5">
    <location>
        <begin position="37"/>
        <end position="182"/>
    </location>
</feature>
<keyword evidence="3" id="KW-0732">Signal</keyword>
<dbReference type="Pfam" id="PF07691">
    <property type="entry name" value="PA14"/>
    <property type="match status" value="1"/>
</dbReference>
<dbReference type="EMBL" id="LLZG01000155">
    <property type="protein sequence ID" value="KUL35376.1"/>
    <property type="molecule type" value="Genomic_DNA"/>
</dbReference>
<dbReference type="PROSITE" id="PS50853">
    <property type="entry name" value="FN3"/>
    <property type="match status" value="2"/>
</dbReference>
<dbReference type="GO" id="GO:0016798">
    <property type="term" value="F:hydrolase activity, acting on glycosyl bonds"/>
    <property type="evidence" value="ECO:0007669"/>
    <property type="project" value="UniProtKB-KW"/>
</dbReference>
<dbReference type="Proteomes" id="UP000053923">
    <property type="component" value="Unassembled WGS sequence"/>
</dbReference>
<dbReference type="InterPro" id="IPR013783">
    <property type="entry name" value="Ig-like_fold"/>
</dbReference>
<feature type="domain" description="Fibronectin type-III" evidence="4">
    <location>
        <begin position="278"/>
        <end position="369"/>
    </location>
</feature>
<sequence>MNPARRTTTAAAAAVVLATAGGLLTAVTAPASAATTCTSPVFKRQFFANTNTTFSGTPKKTDCDSVIDQNWGTGAPATGLPSNYFGVRWTVTRDFGSGGPFTFTASGLDGIRVYLDPGTTGARKIDLWKNTSTTVSKTVNVTIPSGKHTLRIDYVNWTGSAKVKFGYVPRTSATYDKVKPLAPTGATWTYRTGTTGNTAVLGWAANKEMDLAGYRVYRAPAGTSTWTRVGTTTSRTFSDTPPSTGQSYVYQIRAYDKAGNESVGTAAQGPVPTPDFTAPAAPVLTVTSTPNANNLSWTAPTDVVAFSVFSKKSSETTWTEHPETTETSWSDTSALYGVSYDYKVLAYDAAWNHTYSTVVSGVPTITPPQNVTATTPSYGAVISWSEPAENDTETYTVLRSPAPADGTRTWTTVNCRDRATSTDAAGNTVRKCTDYDGDQGATYAYLVRRKDIYGRWSVPSREILVTRPGDEIAPPAVTNLTAQALEYGVKLDWDPSPVEDLAEYWIYEQSHPSKYPDSIGKVDATRSETLLRMPADGEEKHYVVVAVDRYGNVAEFIGDPEGDGTYWSDPVSLVFVNELDVRPTTAAPEATACDLGSFVDQSGNVQVDPYCYGTSFTEADGYHVHRWDRATNTWVRVTQAPATTPYWTDTAAPAGSTVYYYASFTKEDGTEAFTDVTTAVTLPSGS</sequence>
<feature type="chain" id="PRO_5007055317" description="PA14 domain-containing protein" evidence="3">
    <location>
        <begin position="34"/>
        <end position="686"/>
    </location>
</feature>
<evidence type="ECO:0000313" key="6">
    <source>
        <dbReference type="EMBL" id="KUL35376.1"/>
    </source>
</evidence>
<dbReference type="OrthoDB" id="9815404at2"/>
<evidence type="ECO:0000259" key="4">
    <source>
        <dbReference type="PROSITE" id="PS50853"/>
    </source>
</evidence>
<keyword evidence="1" id="KW-0378">Hydrolase</keyword>
<evidence type="ECO:0000256" key="2">
    <source>
        <dbReference type="ARBA" id="ARBA00023326"/>
    </source>
</evidence>
<dbReference type="InterPro" id="IPR011658">
    <property type="entry name" value="PA14_dom"/>
</dbReference>
<dbReference type="PROSITE" id="PS51820">
    <property type="entry name" value="PA14"/>
    <property type="match status" value="1"/>
</dbReference>
<evidence type="ECO:0000256" key="3">
    <source>
        <dbReference type="SAM" id="SignalP"/>
    </source>
</evidence>
<dbReference type="AlphaFoldDB" id="A0A0X3UWQ1"/>
<evidence type="ECO:0000259" key="5">
    <source>
        <dbReference type="PROSITE" id="PS51820"/>
    </source>
</evidence>
<dbReference type="GO" id="GO:0000272">
    <property type="term" value="P:polysaccharide catabolic process"/>
    <property type="evidence" value="ECO:0007669"/>
    <property type="project" value="UniProtKB-KW"/>
</dbReference>
<accession>A0A0X3UWQ1</accession>
<dbReference type="InterPro" id="IPR003961">
    <property type="entry name" value="FN3_dom"/>
</dbReference>
<gene>
    <name evidence="6" type="ORF">ADL12_20245</name>
</gene>
<keyword evidence="7" id="KW-1185">Reference proteome</keyword>
<dbReference type="SUPFAM" id="SSF49265">
    <property type="entry name" value="Fibronectin type III"/>
    <property type="match status" value="3"/>
</dbReference>
<feature type="domain" description="Fibronectin type-III" evidence="4">
    <location>
        <begin position="182"/>
        <end position="276"/>
    </location>
</feature>
<dbReference type="InterPro" id="IPR037524">
    <property type="entry name" value="PA14/GLEYA"/>
</dbReference>
<keyword evidence="2" id="KW-0624">Polysaccharide degradation</keyword>
<dbReference type="SMART" id="SM00060">
    <property type="entry name" value="FN3"/>
    <property type="match status" value="4"/>
</dbReference>
<keyword evidence="1" id="KW-0326">Glycosidase</keyword>
<feature type="signal peptide" evidence="3">
    <location>
        <begin position="1"/>
        <end position="33"/>
    </location>
</feature>
<reference evidence="7" key="1">
    <citation type="submission" date="2015-10" db="EMBL/GenBank/DDBJ databases">
        <authorList>
            <person name="Ju K.-S."/>
            <person name="Doroghazi J.R."/>
            <person name="Metcalf W.W."/>
        </authorList>
    </citation>
    <scope>NUCLEOTIDE SEQUENCE [LARGE SCALE GENOMIC DNA]</scope>
    <source>
        <strain evidence="7">NRRL 3151</strain>
    </source>
</reference>
<evidence type="ECO:0000313" key="7">
    <source>
        <dbReference type="Proteomes" id="UP000053923"/>
    </source>
</evidence>
<protein>
    <recommendedName>
        <fullName evidence="8">PA14 domain-containing protein</fullName>
    </recommendedName>
</protein>
<name>A0A0X3UWQ1_9ACTN</name>
<evidence type="ECO:0000256" key="1">
    <source>
        <dbReference type="ARBA" id="ARBA00023295"/>
    </source>
</evidence>
<dbReference type="RefSeq" id="WP_062704086.1">
    <property type="nucleotide sequence ID" value="NZ_LLZG01000155.1"/>
</dbReference>
<dbReference type="SMART" id="SM00758">
    <property type="entry name" value="PA14"/>
    <property type="match status" value="1"/>
</dbReference>
<proteinExistence type="predicted"/>
<dbReference type="InterPro" id="IPR036116">
    <property type="entry name" value="FN3_sf"/>
</dbReference>
<dbReference type="Gene3D" id="2.60.40.10">
    <property type="entry name" value="Immunoglobulins"/>
    <property type="match status" value="4"/>
</dbReference>
<comment type="caution">
    <text evidence="6">The sequence shown here is derived from an EMBL/GenBank/DDBJ whole genome shotgun (WGS) entry which is preliminary data.</text>
</comment>